<sequence>MGDDEESSDDDSVRPPRLRRVIIEGINTMYEDRYEQPRNTLPRGPSYLYHVLTALKAGREDHFREALRVSPQTFDKLVARLENDPIFFNHGNQPQLSVEQQLAVALYRFGHDGNGASIQSVANWAGLGKGTVHLCTRRVMAAVLRPSFMKEAVRLPTPEEKEWAKRWVHDHSCKSWRNGWCFVDGTLVPLDKQPTWYGPSYFDRKCNYSLNIQVINLPNLQIIDFSYGHTGSTHDSVAWNGTKVAQEHATVFEEGEWIWADSAYPIASWVTAPYKKPARDLPDNEVFNNHVSMLRIRSEHAIGFLKGRFHSLKHLRVKICNEAGHKIATYWVAACIGIHAFAMRCEEEERGGDDPDSDNPDPFIAEGLSSDSGSSDQRIAPQHGESRDRLTDGKQLREMLKEKLFRAKERRRRRRVARHAELL</sequence>
<feature type="compositionally biased region" description="Acidic residues" evidence="8">
    <location>
        <begin position="347"/>
        <end position="359"/>
    </location>
</feature>
<proteinExistence type="inferred from homology"/>
<dbReference type="GO" id="GO:0046872">
    <property type="term" value="F:metal ion binding"/>
    <property type="evidence" value="ECO:0007669"/>
    <property type="project" value="UniProtKB-KW"/>
</dbReference>
<dbReference type="OrthoDB" id="2408877at2759"/>
<evidence type="ECO:0000259" key="9">
    <source>
        <dbReference type="Pfam" id="PF13359"/>
    </source>
</evidence>
<evidence type="ECO:0000256" key="8">
    <source>
        <dbReference type="SAM" id="MobiDB-lite"/>
    </source>
</evidence>
<name>A0A8H6XI01_9AGAR</name>
<keyword evidence="4" id="KW-0540">Nuclease</keyword>
<evidence type="ECO:0000256" key="2">
    <source>
        <dbReference type="ARBA" id="ARBA00004123"/>
    </source>
</evidence>
<dbReference type="Pfam" id="PF13359">
    <property type="entry name" value="DDE_Tnp_4"/>
    <property type="match status" value="1"/>
</dbReference>
<protein>
    <submittedName>
        <fullName evidence="10">DDE Tnp4 domain-containing protein</fullName>
    </submittedName>
</protein>
<keyword evidence="6" id="KW-0378">Hydrolase</keyword>
<evidence type="ECO:0000256" key="4">
    <source>
        <dbReference type="ARBA" id="ARBA00022722"/>
    </source>
</evidence>
<evidence type="ECO:0000256" key="5">
    <source>
        <dbReference type="ARBA" id="ARBA00022723"/>
    </source>
</evidence>
<feature type="compositionally biased region" description="Basic and acidic residues" evidence="8">
    <location>
        <begin position="384"/>
        <end position="395"/>
    </location>
</feature>
<dbReference type="Proteomes" id="UP000623467">
    <property type="component" value="Unassembled WGS sequence"/>
</dbReference>
<comment type="cofactor">
    <cofactor evidence="1">
        <name>a divalent metal cation</name>
        <dbReference type="ChEBI" id="CHEBI:60240"/>
    </cofactor>
</comment>
<dbReference type="EMBL" id="JACAZH010000029">
    <property type="protein sequence ID" value="KAF7340789.1"/>
    <property type="molecule type" value="Genomic_DNA"/>
</dbReference>
<dbReference type="GO" id="GO:0016787">
    <property type="term" value="F:hydrolase activity"/>
    <property type="evidence" value="ECO:0007669"/>
    <property type="project" value="UniProtKB-KW"/>
</dbReference>
<dbReference type="AlphaFoldDB" id="A0A8H6XI01"/>
<dbReference type="PANTHER" id="PTHR22930">
    <property type="match status" value="1"/>
</dbReference>
<accession>A0A8H6XI01</accession>
<evidence type="ECO:0000256" key="1">
    <source>
        <dbReference type="ARBA" id="ARBA00001968"/>
    </source>
</evidence>
<keyword evidence="5" id="KW-0479">Metal-binding</keyword>
<dbReference type="GO" id="GO:0004518">
    <property type="term" value="F:nuclease activity"/>
    <property type="evidence" value="ECO:0007669"/>
    <property type="project" value="UniProtKB-KW"/>
</dbReference>
<evidence type="ECO:0000256" key="3">
    <source>
        <dbReference type="ARBA" id="ARBA00006958"/>
    </source>
</evidence>
<reference evidence="10" key="1">
    <citation type="submission" date="2020-05" db="EMBL/GenBank/DDBJ databases">
        <title>Mycena genomes resolve the evolution of fungal bioluminescence.</title>
        <authorList>
            <person name="Tsai I.J."/>
        </authorList>
    </citation>
    <scope>NUCLEOTIDE SEQUENCE</scope>
    <source>
        <strain evidence="10">160909Yilan</strain>
    </source>
</reference>
<comment type="subcellular location">
    <subcellularLocation>
        <location evidence="2">Nucleus</location>
    </subcellularLocation>
</comment>
<organism evidence="10 11">
    <name type="scientific">Mycena sanguinolenta</name>
    <dbReference type="NCBI Taxonomy" id="230812"/>
    <lineage>
        <taxon>Eukaryota</taxon>
        <taxon>Fungi</taxon>
        <taxon>Dikarya</taxon>
        <taxon>Basidiomycota</taxon>
        <taxon>Agaricomycotina</taxon>
        <taxon>Agaricomycetes</taxon>
        <taxon>Agaricomycetidae</taxon>
        <taxon>Agaricales</taxon>
        <taxon>Marasmiineae</taxon>
        <taxon>Mycenaceae</taxon>
        <taxon>Mycena</taxon>
    </lineage>
</organism>
<dbReference type="InterPro" id="IPR027806">
    <property type="entry name" value="HARBI1_dom"/>
</dbReference>
<feature type="domain" description="DDE Tnp4" evidence="9">
    <location>
        <begin position="183"/>
        <end position="339"/>
    </location>
</feature>
<keyword evidence="7" id="KW-0539">Nucleus</keyword>
<gene>
    <name evidence="10" type="ORF">MSAN_02108000</name>
</gene>
<evidence type="ECO:0000256" key="6">
    <source>
        <dbReference type="ARBA" id="ARBA00022801"/>
    </source>
</evidence>
<evidence type="ECO:0000313" key="10">
    <source>
        <dbReference type="EMBL" id="KAF7340789.1"/>
    </source>
</evidence>
<dbReference type="PANTHER" id="PTHR22930:SF85">
    <property type="entry name" value="GH03217P-RELATED"/>
    <property type="match status" value="1"/>
</dbReference>
<dbReference type="InterPro" id="IPR045249">
    <property type="entry name" value="HARBI1-like"/>
</dbReference>
<dbReference type="GO" id="GO:0005634">
    <property type="term" value="C:nucleus"/>
    <property type="evidence" value="ECO:0007669"/>
    <property type="project" value="UniProtKB-SubCell"/>
</dbReference>
<comment type="caution">
    <text evidence="10">The sequence shown here is derived from an EMBL/GenBank/DDBJ whole genome shotgun (WGS) entry which is preliminary data.</text>
</comment>
<keyword evidence="11" id="KW-1185">Reference proteome</keyword>
<evidence type="ECO:0000313" key="11">
    <source>
        <dbReference type="Proteomes" id="UP000623467"/>
    </source>
</evidence>
<comment type="similarity">
    <text evidence="3">Belongs to the HARBI1 family.</text>
</comment>
<evidence type="ECO:0000256" key="7">
    <source>
        <dbReference type="ARBA" id="ARBA00023242"/>
    </source>
</evidence>
<feature type="region of interest" description="Disordered" evidence="8">
    <location>
        <begin position="347"/>
        <end position="395"/>
    </location>
</feature>